<feature type="domain" description="Luciferase-like" evidence="2">
    <location>
        <begin position="7"/>
        <end position="304"/>
    </location>
</feature>
<dbReference type="PANTHER" id="PTHR30137">
    <property type="entry name" value="LUCIFERASE-LIKE MONOOXYGENASE"/>
    <property type="match status" value="1"/>
</dbReference>
<sequence length="335" mass="35935">MSLKLTVIDQTPIHAHRTAATAVGASVELAIECDRWGYHRYWVAEHHDSIQFAGAAPEILLTRIASATTRMRVGSGGVMLTHYSPYKVAETFALIGGLFPGRIDLGIGRAPGGGHLSSVALAAPGRVLEHDHFPRQAADLCAFLRGDFPAGHAYAALACAVEPATLPSLWMLGSGGGSSTLAGQLGMGLALARFIAPKACSPAIFQHHADTYRRSGITTAPPRLVALAVICAASDEEARFIAGTAVYRKLMAGVTPREPLLDPEEVQRRYALMSPQQRLAFDDTLSDMVVGAPETCRRQIQRIASEFGCEEVGIVTVTYRLEDRLRSYELLGNAC</sequence>
<dbReference type="InterPro" id="IPR036661">
    <property type="entry name" value="Luciferase-like_sf"/>
</dbReference>
<dbReference type="EC" id="1.-.-.-" evidence="3"/>
<comment type="caution">
    <text evidence="3">The sequence shown here is derived from an EMBL/GenBank/DDBJ whole genome shotgun (WGS) entry which is preliminary data.</text>
</comment>
<organism evidence="3 4">
    <name type="scientific">Pseudomonas ulcerans</name>
    <dbReference type="NCBI Taxonomy" id="3115852"/>
    <lineage>
        <taxon>Bacteria</taxon>
        <taxon>Pseudomonadati</taxon>
        <taxon>Pseudomonadota</taxon>
        <taxon>Gammaproteobacteria</taxon>
        <taxon>Pseudomonadales</taxon>
        <taxon>Pseudomonadaceae</taxon>
        <taxon>Pseudomonas</taxon>
    </lineage>
</organism>
<reference evidence="3 4" key="1">
    <citation type="submission" date="2024-01" db="EMBL/GenBank/DDBJ databases">
        <title>Unpublished Manusciprt.</title>
        <authorList>
            <person name="Duman M."/>
            <person name="Valdes E.G."/>
            <person name="Ajmi N."/>
            <person name="Altun S."/>
            <person name="Saticioglu I.B."/>
        </authorList>
    </citation>
    <scope>NUCLEOTIDE SEQUENCE [LARGE SCALE GENOMIC DNA]</scope>
    <source>
        <strain evidence="3 4">148P</strain>
    </source>
</reference>
<evidence type="ECO:0000313" key="3">
    <source>
        <dbReference type="EMBL" id="MEE1935094.1"/>
    </source>
</evidence>
<accession>A0ABU7HU82</accession>
<proteinExistence type="predicted"/>
<keyword evidence="4" id="KW-1185">Reference proteome</keyword>
<gene>
    <name evidence="3" type="ORF">V0R50_17835</name>
</gene>
<dbReference type="InterPro" id="IPR050766">
    <property type="entry name" value="Bact_Lucif_Oxidored"/>
</dbReference>
<dbReference type="Pfam" id="PF00296">
    <property type="entry name" value="Bac_luciferase"/>
    <property type="match status" value="1"/>
</dbReference>
<comment type="similarity">
    <text evidence="1">To bacterial alkanal monooxygenase alpha and beta chains.</text>
</comment>
<dbReference type="Gene3D" id="3.20.20.30">
    <property type="entry name" value="Luciferase-like domain"/>
    <property type="match status" value="1"/>
</dbReference>
<keyword evidence="3" id="KW-0560">Oxidoreductase</keyword>
<dbReference type="PANTHER" id="PTHR30137:SF20">
    <property type="entry name" value="N-ACETYL-S-ALKYLCYSTEINE MONOOXYGENASE"/>
    <property type="match status" value="1"/>
</dbReference>
<dbReference type="InterPro" id="IPR011251">
    <property type="entry name" value="Luciferase-like_dom"/>
</dbReference>
<dbReference type="RefSeq" id="WP_330075849.1">
    <property type="nucleotide sequence ID" value="NZ_JAZDQJ010000021.1"/>
</dbReference>
<dbReference type="NCBIfam" id="TIGR03558">
    <property type="entry name" value="oxido_grp_1"/>
    <property type="match status" value="1"/>
</dbReference>
<dbReference type="EMBL" id="JAZDQJ010000021">
    <property type="protein sequence ID" value="MEE1935094.1"/>
    <property type="molecule type" value="Genomic_DNA"/>
</dbReference>
<evidence type="ECO:0000256" key="1">
    <source>
        <dbReference type="ARBA" id="ARBA00007789"/>
    </source>
</evidence>
<dbReference type="Proteomes" id="UP001335100">
    <property type="component" value="Unassembled WGS sequence"/>
</dbReference>
<dbReference type="InterPro" id="IPR019949">
    <property type="entry name" value="CmoO-like"/>
</dbReference>
<evidence type="ECO:0000259" key="2">
    <source>
        <dbReference type="Pfam" id="PF00296"/>
    </source>
</evidence>
<evidence type="ECO:0000313" key="4">
    <source>
        <dbReference type="Proteomes" id="UP001335100"/>
    </source>
</evidence>
<dbReference type="GO" id="GO:0016491">
    <property type="term" value="F:oxidoreductase activity"/>
    <property type="evidence" value="ECO:0007669"/>
    <property type="project" value="UniProtKB-KW"/>
</dbReference>
<protein>
    <submittedName>
        <fullName evidence="3">MsnO8 family LLM class oxidoreductase</fullName>
        <ecNumber evidence="3">1.-.-.-</ecNumber>
    </submittedName>
</protein>
<name>A0ABU7HU82_9PSED</name>
<dbReference type="SUPFAM" id="SSF51679">
    <property type="entry name" value="Bacterial luciferase-like"/>
    <property type="match status" value="1"/>
</dbReference>